<dbReference type="AlphaFoldDB" id="A0A517P7H5"/>
<feature type="region of interest" description="Disordered" evidence="1">
    <location>
        <begin position="105"/>
        <end position="124"/>
    </location>
</feature>
<dbReference type="EMBL" id="CP036265">
    <property type="protein sequence ID" value="QDT15320.1"/>
    <property type="molecule type" value="Genomic_DNA"/>
</dbReference>
<name>A0A517P7H5_9PLAN</name>
<dbReference type="RefSeq" id="WP_145358129.1">
    <property type="nucleotide sequence ID" value="NZ_CP036265.1"/>
</dbReference>
<proteinExistence type="predicted"/>
<dbReference type="Proteomes" id="UP000318741">
    <property type="component" value="Chromosome"/>
</dbReference>
<gene>
    <name evidence="2" type="ORF">CA12_14030</name>
</gene>
<keyword evidence="3" id="KW-1185">Reference proteome</keyword>
<reference evidence="2 3" key="1">
    <citation type="submission" date="2019-02" db="EMBL/GenBank/DDBJ databases">
        <title>Deep-cultivation of Planctomycetes and their phenomic and genomic characterization uncovers novel biology.</title>
        <authorList>
            <person name="Wiegand S."/>
            <person name="Jogler M."/>
            <person name="Boedeker C."/>
            <person name="Pinto D."/>
            <person name="Vollmers J."/>
            <person name="Rivas-Marin E."/>
            <person name="Kohn T."/>
            <person name="Peeters S.H."/>
            <person name="Heuer A."/>
            <person name="Rast P."/>
            <person name="Oberbeckmann S."/>
            <person name="Bunk B."/>
            <person name="Jeske O."/>
            <person name="Meyerdierks A."/>
            <person name="Storesund J.E."/>
            <person name="Kallscheuer N."/>
            <person name="Luecker S."/>
            <person name="Lage O.M."/>
            <person name="Pohl T."/>
            <person name="Merkel B.J."/>
            <person name="Hornburger P."/>
            <person name="Mueller R.-W."/>
            <person name="Bruemmer F."/>
            <person name="Labrenz M."/>
            <person name="Spormann A.M."/>
            <person name="Op den Camp H."/>
            <person name="Overmann J."/>
            <person name="Amann R."/>
            <person name="Jetten M.S.M."/>
            <person name="Mascher T."/>
            <person name="Medema M.H."/>
            <person name="Devos D.P."/>
            <person name="Kaster A.-K."/>
            <person name="Ovreas L."/>
            <person name="Rohde M."/>
            <person name="Galperin M.Y."/>
            <person name="Jogler C."/>
        </authorList>
    </citation>
    <scope>NUCLEOTIDE SEQUENCE [LARGE SCALE GENOMIC DNA]</scope>
    <source>
        <strain evidence="2 3">CA12</strain>
    </source>
</reference>
<sequence>MSTPPPILRAKLDNILHQGLCFVRNNISRQVEADASVREDVYQVSDALEDIPTLFHRWDAEKEGWVREAIDRMAETVPHLGKRFQMLLDMPDDEYEAIYLMPRAWPGDETDRDTAAPPASVRAA</sequence>
<protein>
    <submittedName>
        <fullName evidence="2">Uncharacterized protein</fullName>
    </submittedName>
</protein>
<evidence type="ECO:0000256" key="1">
    <source>
        <dbReference type="SAM" id="MobiDB-lite"/>
    </source>
</evidence>
<dbReference type="KEGG" id="acaf:CA12_14030"/>
<accession>A0A517P7H5</accession>
<organism evidence="2 3">
    <name type="scientific">Alienimonas californiensis</name>
    <dbReference type="NCBI Taxonomy" id="2527989"/>
    <lineage>
        <taxon>Bacteria</taxon>
        <taxon>Pseudomonadati</taxon>
        <taxon>Planctomycetota</taxon>
        <taxon>Planctomycetia</taxon>
        <taxon>Planctomycetales</taxon>
        <taxon>Planctomycetaceae</taxon>
        <taxon>Alienimonas</taxon>
    </lineage>
</organism>
<evidence type="ECO:0000313" key="2">
    <source>
        <dbReference type="EMBL" id="QDT15320.1"/>
    </source>
</evidence>
<evidence type="ECO:0000313" key="3">
    <source>
        <dbReference type="Proteomes" id="UP000318741"/>
    </source>
</evidence>